<name>A0A9D4KZU7_DREPO</name>
<sequence>MDLRQTLKMSELLKTWIDLRVRKKRGTYNSKLHHNLQYFAKYVRDKCANSKIVGTGHAVGKPQE</sequence>
<evidence type="ECO:0000313" key="1">
    <source>
        <dbReference type="EMBL" id="KAH3848718.1"/>
    </source>
</evidence>
<evidence type="ECO:0000313" key="2">
    <source>
        <dbReference type="Proteomes" id="UP000828390"/>
    </source>
</evidence>
<gene>
    <name evidence="1" type="ORF">DPMN_091098</name>
</gene>
<dbReference type="AlphaFoldDB" id="A0A9D4KZU7"/>
<keyword evidence="2" id="KW-1185">Reference proteome</keyword>
<reference evidence="1" key="1">
    <citation type="journal article" date="2019" name="bioRxiv">
        <title>The Genome of the Zebra Mussel, Dreissena polymorpha: A Resource for Invasive Species Research.</title>
        <authorList>
            <person name="McCartney M.A."/>
            <person name="Auch B."/>
            <person name="Kono T."/>
            <person name="Mallez S."/>
            <person name="Zhang Y."/>
            <person name="Obille A."/>
            <person name="Becker A."/>
            <person name="Abrahante J.E."/>
            <person name="Garbe J."/>
            <person name="Badalamenti J.P."/>
            <person name="Herman A."/>
            <person name="Mangelson H."/>
            <person name="Liachko I."/>
            <person name="Sullivan S."/>
            <person name="Sone E.D."/>
            <person name="Koren S."/>
            <person name="Silverstein K.A.T."/>
            <person name="Beckman K.B."/>
            <person name="Gohl D.M."/>
        </authorList>
    </citation>
    <scope>NUCLEOTIDE SEQUENCE</scope>
    <source>
        <strain evidence="1">Duluth1</strain>
        <tissue evidence="1">Whole animal</tissue>
    </source>
</reference>
<organism evidence="1 2">
    <name type="scientific">Dreissena polymorpha</name>
    <name type="common">Zebra mussel</name>
    <name type="synonym">Mytilus polymorpha</name>
    <dbReference type="NCBI Taxonomy" id="45954"/>
    <lineage>
        <taxon>Eukaryota</taxon>
        <taxon>Metazoa</taxon>
        <taxon>Spiralia</taxon>
        <taxon>Lophotrochozoa</taxon>
        <taxon>Mollusca</taxon>
        <taxon>Bivalvia</taxon>
        <taxon>Autobranchia</taxon>
        <taxon>Heteroconchia</taxon>
        <taxon>Euheterodonta</taxon>
        <taxon>Imparidentia</taxon>
        <taxon>Neoheterodontei</taxon>
        <taxon>Myida</taxon>
        <taxon>Dreissenoidea</taxon>
        <taxon>Dreissenidae</taxon>
        <taxon>Dreissena</taxon>
    </lineage>
</organism>
<comment type="caution">
    <text evidence="1">The sequence shown here is derived from an EMBL/GenBank/DDBJ whole genome shotgun (WGS) entry which is preliminary data.</text>
</comment>
<accession>A0A9D4KZU7</accession>
<protein>
    <submittedName>
        <fullName evidence="1">Uncharacterized protein</fullName>
    </submittedName>
</protein>
<dbReference type="EMBL" id="JAIWYP010000003">
    <property type="protein sequence ID" value="KAH3848718.1"/>
    <property type="molecule type" value="Genomic_DNA"/>
</dbReference>
<dbReference type="Proteomes" id="UP000828390">
    <property type="component" value="Unassembled WGS sequence"/>
</dbReference>
<reference evidence="1" key="2">
    <citation type="submission" date="2020-11" db="EMBL/GenBank/DDBJ databases">
        <authorList>
            <person name="McCartney M.A."/>
            <person name="Auch B."/>
            <person name="Kono T."/>
            <person name="Mallez S."/>
            <person name="Becker A."/>
            <person name="Gohl D.M."/>
            <person name="Silverstein K.A.T."/>
            <person name="Koren S."/>
            <person name="Bechman K.B."/>
            <person name="Herman A."/>
            <person name="Abrahante J.E."/>
            <person name="Garbe J."/>
        </authorList>
    </citation>
    <scope>NUCLEOTIDE SEQUENCE</scope>
    <source>
        <strain evidence="1">Duluth1</strain>
        <tissue evidence="1">Whole animal</tissue>
    </source>
</reference>
<proteinExistence type="predicted"/>